<dbReference type="Pfam" id="PF18962">
    <property type="entry name" value="Por_Secre_tail"/>
    <property type="match status" value="1"/>
</dbReference>
<evidence type="ECO:0000259" key="1">
    <source>
        <dbReference type="Pfam" id="PF18962"/>
    </source>
</evidence>
<name>A0A413VYW9_9BACE</name>
<proteinExistence type="predicted"/>
<evidence type="ECO:0000313" key="2">
    <source>
        <dbReference type="EMBL" id="RHB38766.1"/>
    </source>
</evidence>
<dbReference type="RefSeq" id="WP_007486111.1">
    <property type="nucleotide sequence ID" value="NZ_CABJFV010000001.1"/>
</dbReference>
<feature type="domain" description="Secretion system C-terminal sorting" evidence="1">
    <location>
        <begin position="369"/>
        <end position="432"/>
    </location>
</feature>
<reference evidence="2 3" key="1">
    <citation type="submission" date="2018-08" db="EMBL/GenBank/DDBJ databases">
        <title>A genome reference for cultivated species of the human gut microbiota.</title>
        <authorList>
            <person name="Zou Y."/>
            <person name="Xue W."/>
            <person name="Luo G."/>
        </authorList>
    </citation>
    <scope>NUCLEOTIDE SEQUENCE [LARGE SCALE GENOMIC DNA]</scope>
    <source>
        <strain evidence="2 3">AM40-30BH</strain>
    </source>
</reference>
<dbReference type="Proteomes" id="UP000284379">
    <property type="component" value="Unassembled WGS sequence"/>
</dbReference>
<dbReference type="NCBIfam" id="TIGR04183">
    <property type="entry name" value="Por_Secre_tail"/>
    <property type="match status" value="1"/>
</dbReference>
<dbReference type="EMBL" id="QSGO01000001">
    <property type="protein sequence ID" value="RHB38766.1"/>
    <property type="molecule type" value="Genomic_DNA"/>
</dbReference>
<evidence type="ECO:0000313" key="3">
    <source>
        <dbReference type="Proteomes" id="UP000284379"/>
    </source>
</evidence>
<sequence>MKSITLIGKKVLSTVLLSLCVTTGFGQHIFNVDPVQAAEIAAFMKQPSAVEGKCNAEVLGIVTTASEFSWDDINTWKNADGKVWADGATADYAPTVFGFGFKKNAPYNGGASWICLITNKDDDKWNPAIPGVADLKGNFILSNCNATTVKIANSQINTIKICMNNPTEDCYISTKRNSNLEQLDISGSTGKLRQIEAYKNKFRDETSLVADNLGEKVLIDWLFNIENNLYTFSTLPKHPVTGAIIKTGYKDQWLAAGGLPIGEYNEKEKIYEIKIGDDIDLSQEYDIDGKMTVYTWKNEDGETIVPSSATADGWFCFETDDFAGKTFRCELRNESYPLLALNTVWVKVVKEYSGTGIRNVDQEVVKVGPNPAENTLNIYTSGVKAVRIYSLTGLCVKNVSDVTNAIDISELAAGLYTVKVLTSNGEKVAKIIKK</sequence>
<organism evidence="2 3">
    <name type="scientific">Bacteroides nordii</name>
    <dbReference type="NCBI Taxonomy" id="291645"/>
    <lineage>
        <taxon>Bacteria</taxon>
        <taxon>Pseudomonadati</taxon>
        <taxon>Bacteroidota</taxon>
        <taxon>Bacteroidia</taxon>
        <taxon>Bacteroidales</taxon>
        <taxon>Bacteroidaceae</taxon>
        <taxon>Bacteroides</taxon>
    </lineage>
</organism>
<dbReference type="InterPro" id="IPR026444">
    <property type="entry name" value="Secre_tail"/>
</dbReference>
<accession>A0A413VYW9</accession>
<gene>
    <name evidence="2" type="ORF">DW888_02630</name>
</gene>
<comment type="caution">
    <text evidence="2">The sequence shown here is derived from an EMBL/GenBank/DDBJ whole genome shotgun (WGS) entry which is preliminary data.</text>
</comment>
<dbReference type="AlphaFoldDB" id="A0A413VYW9"/>
<dbReference type="GeneID" id="69503228"/>
<protein>
    <submittedName>
        <fullName evidence="2">T9SS C-terminal target domain-containing protein</fullName>
    </submittedName>
</protein>